<dbReference type="PANTHER" id="PTHR43289:SF6">
    <property type="entry name" value="SERINE_THREONINE-PROTEIN KINASE NEKL-3"/>
    <property type="match status" value="1"/>
</dbReference>
<protein>
    <recommendedName>
        <fullName evidence="1">non-specific serine/threonine protein kinase</fullName>
        <ecNumber evidence="1">2.7.11.1</ecNumber>
    </recommendedName>
</protein>
<gene>
    <name evidence="9" type="ORF">SAMN05443637_104185</name>
</gene>
<dbReference type="InterPro" id="IPR000719">
    <property type="entry name" value="Prot_kinase_dom"/>
</dbReference>
<dbReference type="AlphaFoldDB" id="A0A1M6R4V0"/>
<evidence type="ECO:0000313" key="9">
    <source>
        <dbReference type="EMBL" id="SHK27511.1"/>
    </source>
</evidence>
<dbReference type="CDD" id="cd14014">
    <property type="entry name" value="STKc_PknB_like"/>
    <property type="match status" value="1"/>
</dbReference>
<dbReference type="Gene3D" id="1.10.510.10">
    <property type="entry name" value="Transferase(Phosphotransferase) domain 1"/>
    <property type="match status" value="1"/>
</dbReference>
<dbReference type="PROSITE" id="PS00108">
    <property type="entry name" value="PROTEIN_KINASE_ST"/>
    <property type="match status" value="1"/>
</dbReference>
<proteinExistence type="predicted"/>
<evidence type="ECO:0000256" key="6">
    <source>
        <dbReference type="ARBA" id="ARBA00022840"/>
    </source>
</evidence>
<name>A0A1M6R4V0_PSETH</name>
<dbReference type="Gene3D" id="2.130.10.10">
    <property type="entry name" value="YVTN repeat-like/Quinoprotein amine dehydrogenase"/>
    <property type="match status" value="1"/>
</dbReference>
<keyword evidence="6" id="KW-0067">ATP-binding</keyword>
<evidence type="ECO:0000259" key="8">
    <source>
        <dbReference type="PROSITE" id="PS50011"/>
    </source>
</evidence>
<evidence type="ECO:0000256" key="3">
    <source>
        <dbReference type="ARBA" id="ARBA00022679"/>
    </source>
</evidence>
<dbReference type="Gene3D" id="3.30.200.20">
    <property type="entry name" value="Phosphorylase Kinase, domain 1"/>
    <property type="match status" value="1"/>
</dbReference>
<dbReference type="SMART" id="SM00220">
    <property type="entry name" value="S_TKc"/>
    <property type="match status" value="1"/>
</dbReference>
<keyword evidence="5 9" id="KW-0418">Kinase</keyword>
<organism evidence="9 10">
    <name type="scientific">Pseudonocardia thermophila</name>
    <dbReference type="NCBI Taxonomy" id="1848"/>
    <lineage>
        <taxon>Bacteria</taxon>
        <taxon>Bacillati</taxon>
        <taxon>Actinomycetota</taxon>
        <taxon>Actinomycetes</taxon>
        <taxon>Pseudonocardiales</taxon>
        <taxon>Pseudonocardiaceae</taxon>
        <taxon>Pseudonocardia</taxon>
    </lineage>
</organism>
<dbReference type="SMART" id="SM00706">
    <property type="entry name" value="TECPR"/>
    <property type="match status" value="2"/>
</dbReference>
<evidence type="ECO:0000256" key="7">
    <source>
        <dbReference type="SAM" id="MobiDB-lite"/>
    </source>
</evidence>
<evidence type="ECO:0000256" key="4">
    <source>
        <dbReference type="ARBA" id="ARBA00022741"/>
    </source>
</evidence>
<dbReference type="GO" id="GO:0005524">
    <property type="term" value="F:ATP binding"/>
    <property type="evidence" value="ECO:0007669"/>
    <property type="project" value="UniProtKB-KW"/>
</dbReference>
<dbReference type="SUPFAM" id="SSF56112">
    <property type="entry name" value="Protein kinase-like (PK-like)"/>
    <property type="match status" value="1"/>
</dbReference>
<dbReference type="InterPro" id="IPR006624">
    <property type="entry name" value="Beta-propeller_rpt_TECPR"/>
</dbReference>
<feature type="region of interest" description="Disordered" evidence="7">
    <location>
        <begin position="280"/>
        <end position="350"/>
    </location>
</feature>
<dbReference type="STRING" id="1848.SAMN05443637_104185"/>
<dbReference type="InterPro" id="IPR011048">
    <property type="entry name" value="Haem_d1_sf"/>
</dbReference>
<keyword evidence="4" id="KW-0547">Nucleotide-binding</keyword>
<accession>A0A1M6R4V0</accession>
<dbReference type="GO" id="GO:0004674">
    <property type="term" value="F:protein serine/threonine kinase activity"/>
    <property type="evidence" value="ECO:0007669"/>
    <property type="project" value="UniProtKB-KW"/>
</dbReference>
<feature type="compositionally biased region" description="Low complexity" evidence="7">
    <location>
        <begin position="307"/>
        <end position="345"/>
    </location>
</feature>
<dbReference type="InterPro" id="IPR008271">
    <property type="entry name" value="Ser/Thr_kinase_AS"/>
</dbReference>
<dbReference type="EMBL" id="FRAP01000004">
    <property type="protein sequence ID" value="SHK27511.1"/>
    <property type="molecule type" value="Genomic_DNA"/>
</dbReference>
<dbReference type="PANTHER" id="PTHR43289">
    <property type="entry name" value="MITOGEN-ACTIVATED PROTEIN KINASE KINASE KINASE 20-RELATED"/>
    <property type="match status" value="1"/>
</dbReference>
<reference evidence="9 10" key="1">
    <citation type="submission" date="2016-11" db="EMBL/GenBank/DDBJ databases">
        <authorList>
            <person name="Jaros S."/>
            <person name="Januszkiewicz K."/>
            <person name="Wedrychowicz H."/>
        </authorList>
    </citation>
    <scope>NUCLEOTIDE SEQUENCE [LARGE SCALE GENOMIC DNA]</scope>
    <source>
        <strain evidence="9 10">DSM 43832</strain>
    </source>
</reference>
<keyword evidence="2 9" id="KW-0723">Serine/threonine-protein kinase</keyword>
<keyword evidence="3" id="KW-0808">Transferase</keyword>
<evidence type="ECO:0000313" key="10">
    <source>
        <dbReference type="Proteomes" id="UP000184363"/>
    </source>
</evidence>
<feature type="compositionally biased region" description="Pro residues" evidence="7">
    <location>
        <begin position="286"/>
        <end position="306"/>
    </location>
</feature>
<keyword evidence="10" id="KW-1185">Reference proteome</keyword>
<dbReference type="SUPFAM" id="SSF51004">
    <property type="entry name" value="C-terminal (heme d1) domain of cytochrome cd1-nitrite reductase"/>
    <property type="match status" value="1"/>
</dbReference>
<feature type="domain" description="Protein kinase" evidence="8">
    <location>
        <begin position="13"/>
        <end position="273"/>
    </location>
</feature>
<dbReference type="RefSeq" id="WP_073456141.1">
    <property type="nucleotide sequence ID" value="NZ_FRAP01000004.1"/>
</dbReference>
<dbReference type="Pfam" id="PF00069">
    <property type="entry name" value="Pkinase"/>
    <property type="match status" value="1"/>
</dbReference>
<dbReference type="EC" id="2.7.11.1" evidence="1"/>
<dbReference type="InterPro" id="IPR015943">
    <property type="entry name" value="WD40/YVTN_repeat-like_dom_sf"/>
</dbReference>
<dbReference type="PROSITE" id="PS50011">
    <property type="entry name" value="PROTEIN_KINASE_DOM"/>
    <property type="match status" value="1"/>
</dbReference>
<dbReference type="Proteomes" id="UP000184363">
    <property type="component" value="Unassembled WGS sequence"/>
</dbReference>
<sequence>MIAPDIGAVIGGLRIDAVAGRGGMGVVYKAHQLSLDRTVAMKIINPELAGDPEFRERFRREARLAASLDHPHVVPIYHAGEDDGHVYLTMRFVDGTDLASMIASQGRIAPRAAVEMIAQVADALDAAHARGLVHRDVKPANILVTRPGGRWHTYLTDFGISKDGRDAGMTKAGFVVGSLAYIAPEQLQGEDVDGRADQYSLACVLFQALTGEVPFPRDTTAARMFAHLAVPAPALGDVDPALRGPLEPVLARALAKRREDRYPTAGEFGRAALAAVAQMEQRATPAPFPQPAPQPMAQPYTQPPAPQQFAGQQHAPGFHSAYAAAPAAAGSHPGSSGPQPLPGAGQVPPRRSRRELVYGAVAAAVTAAVVLGAVLVAPTLKEPEPPPVLPATGRIDGAPIDVGIGASAVVEGNGFLWVANPDDSSVSRIDPVTRQVQRIEVPGAPVEIGYGQGRIWAWNYTSTILPIDAASGAVGDYVEMGGDLGGIAVGSTAVWAVQPDRNAVVRLDLAGVRPVGDPIKVGARPTSITIGNGEVYVLNKADRTITVLDEASGTPLGNPVPVPEGSSQISVESGRLYLGGTKGFALVTDGASGLQPVDNAQMVDPLCDCGFYGGRSSVWMFDVDAGTLRRFSTDLRTQLGAPLEGLGPGLYDAVGHGDRVWVLNRAEGTLHAVATDAPL</sequence>
<evidence type="ECO:0000256" key="1">
    <source>
        <dbReference type="ARBA" id="ARBA00012513"/>
    </source>
</evidence>
<evidence type="ECO:0000256" key="5">
    <source>
        <dbReference type="ARBA" id="ARBA00022777"/>
    </source>
</evidence>
<dbReference type="InterPro" id="IPR011009">
    <property type="entry name" value="Kinase-like_dom_sf"/>
</dbReference>
<evidence type="ECO:0000256" key="2">
    <source>
        <dbReference type="ARBA" id="ARBA00022527"/>
    </source>
</evidence>